<reference evidence="3 4" key="1">
    <citation type="submission" date="2019-04" db="EMBL/GenBank/DDBJ databases">
        <title>Comparative genomics and transcriptomics to analyze fruiting body development in filamentous ascomycetes.</title>
        <authorList>
            <consortium name="DOE Joint Genome Institute"/>
            <person name="Lutkenhaus R."/>
            <person name="Traeger S."/>
            <person name="Breuer J."/>
            <person name="Kuo A."/>
            <person name="Lipzen A."/>
            <person name="Pangilinan J."/>
            <person name="Dilworth D."/>
            <person name="Sandor L."/>
            <person name="Poggeler S."/>
            <person name="Barry K."/>
            <person name="Grigoriev I.V."/>
            <person name="Nowrousian M."/>
        </authorList>
    </citation>
    <scope>NUCLEOTIDE SEQUENCE [LARGE SCALE GENOMIC DNA]</scope>
    <source>
        <strain evidence="3 4">CBS 389.68</strain>
    </source>
</reference>
<dbReference type="STRING" id="341454.A0A4S2N523"/>
<dbReference type="InParanoid" id="A0A4S2N523"/>
<dbReference type="PANTHER" id="PTHR28002">
    <property type="entry name" value="MIOREX COMPLEX COMPONENT 11"/>
    <property type="match status" value="1"/>
</dbReference>
<dbReference type="GO" id="GO:0005739">
    <property type="term" value="C:mitochondrion"/>
    <property type="evidence" value="ECO:0007669"/>
    <property type="project" value="TreeGrafter"/>
</dbReference>
<organism evidence="3 4">
    <name type="scientific">Ascodesmis nigricans</name>
    <dbReference type="NCBI Taxonomy" id="341454"/>
    <lineage>
        <taxon>Eukaryota</taxon>
        <taxon>Fungi</taxon>
        <taxon>Dikarya</taxon>
        <taxon>Ascomycota</taxon>
        <taxon>Pezizomycotina</taxon>
        <taxon>Pezizomycetes</taxon>
        <taxon>Pezizales</taxon>
        <taxon>Ascodesmidaceae</taxon>
        <taxon>Ascodesmis</taxon>
    </lineage>
</organism>
<evidence type="ECO:0000256" key="2">
    <source>
        <dbReference type="SAM" id="Phobius"/>
    </source>
</evidence>
<dbReference type="EMBL" id="ML220113">
    <property type="protein sequence ID" value="TGZ84243.1"/>
    <property type="molecule type" value="Genomic_DNA"/>
</dbReference>
<proteinExistence type="predicted"/>
<dbReference type="InterPro" id="IPR018811">
    <property type="entry name" value="MRX11"/>
</dbReference>
<evidence type="ECO:0000313" key="3">
    <source>
        <dbReference type="EMBL" id="TGZ84243.1"/>
    </source>
</evidence>
<feature type="region of interest" description="Disordered" evidence="1">
    <location>
        <begin position="19"/>
        <end position="45"/>
    </location>
</feature>
<accession>A0A4S2N523</accession>
<keyword evidence="2" id="KW-0472">Membrane</keyword>
<name>A0A4S2N523_9PEZI</name>
<evidence type="ECO:0000313" key="4">
    <source>
        <dbReference type="Proteomes" id="UP000298138"/>
    </source>
</evidence>
<dbReference type="AlphaFoldDB" id="A0A4S2N523"/>
<dbReference type="OrthoDB" id="5580261at2759"/>
<dbReference type="Proteomes" id="UP000298138">
    <property type="component" value="Unassembled WGS sequence"/>
</dbReference>
<feature type="compositionally biased region" description="Pro residues" evidence="1">
    <location>
        <begin position="30"/>
        <end position="39"/>
    </location>
</feature>
<dbReference type="Pfam" id="PF10306">
    <property type="entry name" value="FLILHELTA"/>
    <property type="match status" value="1"/>
</dbReference>
<protein>
    <submittedName>
        <fullName evidence="3">Uncharacterized protein</fullName>
    </submittedName>
</protein>
<keyword evidence="2" id="KW-0812">Transmembrane</keyword>
<dbReference type="PANTHER" id="PTHR28002:SF1">
    <property type="entry name" value="MIOREX COMPLEX COMPONENT 11"/>
    <property type="match status" value="1"/>
</dbReference>
<feature type="transmembrane region" description="Helical" evidence="2">
    <location>
        <begin position="66"/>
        <end position="88"/>
    </location>
</feature>
<sequence length="129" mass="14883">MRPFLFLPRPRLFTVQRSPQTFLRRSSTKPPSPSAPPTPTQSRISRLPARLQPYAQRFKDQPASHITAFLVLHEVTAIVPLLGLVGLFRVTDYSPTKLVKNEWLEGSLGFWERWVSFVGIQKKKTKREK</sequence>
<keyword evidence="2" id="KW-1133">Transmembrane helix</keyword>
<evidence type="ECO:0000256" key="1">
    <source>
        <dbReference type="SAM" id="MobiDB-lite"/>
    </source>
</evidence>
<keyword evidence="4" id="KW-1185">Reference proteome</keyword>
<gene>
    <name evidence="3" type="ORF">EX30DRAFT_338786</name>
</gene>